<dbReference type="GO" id="GO:0005227">
    <property type="term" value="F:calcium-activated cation channel activity"/>
    <property type="evidence" value="ECO:0007669"/>
    <property type="project" value="InterPro"/>
</dbReference>
<protein>
    <submittedName>
        <fullName evidence="5">Uncharacterized protein</fullName>
    </submittedName>
</protein>
<dbReference type="EMBL" id="CAJMWY010004337">
    <property type="protein sequence ID" value="CAE6528316.1"/>
    <property type="molecule type" value="Genomic_DNA"/>
</dbReference>
<evidence type="ECO:0000259" key="4">
    <source>
        <dbReference type="Pfam" id="PF12621"/>
    </source>
</evidence>
<name>A0A8H3HNJ0_9AGAM</name>
<evidence type="ECO:0000259" key="3">
    <source>
        <dbReference type="Pfam" id="PF02714"/>
    </source>
</evidence>
<feature type="transmembrane region" description="Helical" evidence="2">
    <location>
        <begin position="6"/>
        <end position="27"/>
    </location>
</feature>
<keyword evidence="2" id="KW-0812">Transmembrane</keyword>
<comment type="caution">
    <text evidence="5">The sequence shown here is derived from an EMBL/GenBank/DDBJ whole genome shotgun (WGS) entry which is preliminary data.</text>
</comment>
<evidence type="ECO:0000313" key="5">
    <source>
        <dbReference type="EMBL" id="CAE6528316.1"/>
    </source>
</evidence>
<organism evidence="5 6">
    <name type="scientific">Rhizoctonia solani</name>
    <dbReference type="NCBI Taxonomy" id="456999"/>
    <lineage>
        <taxon>Eukaryota</taxon>
        <taxon>Fungi</taxon>
        <taxon>Dikarya</taxon>
        <taxon>Basidiomycota</taxon>
        <taxon>Agaricomycotina</taxon>
        <taxon>Agaricomycetes</taxon>
        <taxon>Cantharellales</taxon>
        <taxon>Ceratobasidiaceae</taxon>
        <taxon>Rhizoctonia</taxon>
    </lineage>
</organism>
<gene>
    <name evidence="5" type="ORF">RDB_LOCUS169176</name>
</gene>
<dbReference type="PANTHER" id="PTHR13018:SF143">
    <property type="entry name" value="CSC1_OSCA1-LIKE 7TM REGION DOMAIN-CONTAINING PROTEIN"/>
    <property type="match status" value="1"/>
</dbReference>
<evidence type="ECO:0000256" key="1">
    <source>
        <dbReference type="SAM" id="MobiDB-lite"/>
    </source>
</evidence>
<feature type="domain" description="10TM putative phosphate transporter extracellular tail" evidence="4">
    <location>
        <begin position="193"/>
        <end position="257"/>
    </location>
</feature>
<dbReference type="InterPro" id="IPR022257">
    <property type="entry name" value="PHM7_ext"/>
</dbReference>
<feature type="region of interest" description="Disordered" evidence="1">
    <location>
        <begin position="247"/>
        <end position="266"/>
    </location>
</feature>
<dbReference type="InterPro" id="IPR045122">
    <property type="entry name" value="Csc1-like"/>
</dbReference>
<accession>A0A8H3HNJ0</accession>
<reference evidence="5" key="1">
    <citation type="submission" date="2021-01" db="EMBL/GenBank/DDBJ databases">
        <authorList>
            <person name="Kaushik A."/>
        </authorList>
    </citation>
    <scope>NUCLEOTIDE SEQUENCE</scope>
    <source>
        <strain evidence="5">AG4-RS23</strain>
    </source>
</reference>
<sequence>MMPDLVLYSIISQIINGLVCVAFFLFYQVWKYLFLWQFGQPEAGDTGGLFFPKAMQHIFVGSSIEQICPCALFFLSCNSQLRALAIPQGAAMIVLIVSTTGYHFVINDSYNTLLYPLPLTLAHKSHGMLREHHSSQDDEAVPDEDELHERDFGRQSSSDSAARPLTKNGEPLTAEQQAKLDKLKNGPSMRQGKHNDGPKDFTHPAAFEPQRVVWILRDPLGVAEAEEHGLKSHGIEVSTENAVIDEKGHVELTGPPPAGGKDALFG</sequence>
<proteinExistence type="predicted"/>
<feature type="compositionally biased region" description="Acidic residues" evidence="1">
    <location>
        <begin position="137"/>
        <end position="146"/>
    </location>
</feature>
<dbReference type="GO" id="GO:0005886">
    <property type="term" value="C:plasma membrane"/>
    <property type="evidence" value="ECO:0007669"/>
    <property type="project" value="TreeGrafter"/>
</dbReference>
<dbReference type="Pfam" id="PF02714">
    <property type="entry name" value="RSN1_7TM"/>
    <property type="match status" value="1"/>
</dbReference>
<evidence type="ECO:0000256" key="2">
    <source>
        <dbReference type="SAM" id="Phobius"/>
    </source>
</evidence>
<evidence type="ECO:0000313" key="6">
    <source>
        <dbReference type="Proteomes" id="UP000663861"/>
    </source>
</evidence>
<feature type="region of interest" description="Disordered" evidence="1">
    <location>
        <begin position="128"/>
        <end position="205"/>
    </location>
</feature>
<dbReference type="AlphaFoldDB" id="A0A8H3HNJ0"/>
<dbReference type="PANTHER" id="PTHR13018">
    <property type="entry name" value="PROBABLE MEMBRANE PROTEIN DUF221-RELATED"/>
    <property type="match status" value="1"/>
</dbReference>
<feature type="domain" description="CSC1/OSCA1-like 7TM region" evidence="3">
    <location>
        <begin position="7"/>
        <end position="73"/>
    </location>
</feature>
<keyword evidence="2" id="KW-0472">Membrane</keyword>
<dbReference type="InterPro" id="IPR003864">
    <property type="entry name" value="CSC1/OSCA1-like_7TM"/>
</dbReference>
<feature type="compositionally biased region" description="Basic and acidic residues" evidence="1">
    <location>
        <begin position="193"/>
        <end position="202"/>
    </location>
</feature>
<dbReference type="Proteomes" id="UP000663861">
    <property type="component" value="Unassembled WGS sequence"/>
</dbReference>
<dbReference type="Pfam" id="PF12621">
    <property type="entry name" value="PHM7_ext"/>
    <property type="match status" value="1"/>
</dbReference>
<keyword evidence="2" id="KW-1133">Transmembrane helix</keyword>